<dbReference type="GO" id="GO:0004519">
    <property type="term" value="F:endonuclease activity"/>
    <property type="evidence" value="ECO:0007669"/>
    <property type="project" value="UniProtKB-KW"/>
</dbReference>
<organism evidence="3 4">
    <name type="scientific">Jatrophihabitans telluris</name>
    <dbReference type="NCBI Taxonomy" id="2038343"/>
    <lineage>
        <taxon>Bacteria</taxon>
        <taxon>Bacillati</taxon>
        <taxon>Actinomycetota</taxon>
        <taxon>Actinomycetes</taxon>
        <taxon>Jatrophihabitantales</taxon>
        <taxon>Jatrophihabitantaceae</taxon>
        <taxon>Jatrophihabitans</taxon>
    </lineage>
</organism>
<evidence type="ECO:0000313" key="4">
    <source>
        <dbReference type="Proteomes" id="UP001056336"/>
    </source>
</evidence>
<feature type="domain" description="HNH nuclease" evidence="2">
    <location>
        <begin position="376"/>
        <end position="428"/>
    </location>
</feature>
<dbReference type="CDD" id="cd00085">
    <property type="entry name" value="HNHc"/>
    <property type="match status" value="1"/>
</dbReference>
<reference evidence="3" key="1">
    <citation type="journal article" date="2018" name="Int. J. Syst. Evol. Microbiol.">
        <title>Jatrophihabitans telluris sp. nov., isolated from sediment soil of lava forest wetlands and the emended description of the genus Jatrophihabitans.</title>
        <authorList>
            <person name="Lee K.C."/>
            <person name="Suh M.K."/>
            <person name="Eom M.K."/>
            <person name="Kim K.K."/>
            <person name="Kim J.S."/>
            <person name="Kim D.S."/>
            <person name="Ko S.H."/>
            <person name="Shin Y.K."/>
            <person name="Lee J.S."/>
        </authorList>
    </citation>
    <scope>NUCLEOTIDE SEQUENCE</scope>
    <source>
        <strain evidence="3">N237</strain>
    </source>
</reference>
<dbReference type="RefSeq" id="WP_249769608.1">
    <property type="nucleotide sequence ID" value="NZ_CP097332.1"/>
</dbReference>
<dbReference type="InterPro" id="IPR002711">
    <property type="entry name" value="HNH"/>
</dbReference>
<evidence type="ECO:0000313" key="3">
    <source>
        <dbReference type="EMBL" id="UQX87154.1"/>
    </source>
</evidence>
<keyword evidence="3" id="KW-0378">Hydrolase</keyword>
<sequence>MKAILDLSVDNLLRLSVGVFSVLAMTAIDNRSDERVHEATCPSAATLFVAIAEYLQWVDEGAASRLPVMELAAELRAVEGLRRRLDAVEAALVAVVDSRGMAAEVGARSTADLLVATLRFSPAQARRRVAIARALCPRLGLSGAALPPVVPVLARAYRNGAVSTEQVTVVLEVLDKIPAEVGTDGFDRAAEVLTELAHQAGPRELSLAGQRLLDTIDPDGRAPRDELLNRRRSLSLLPASDGSWQLRGQLSPVCGQLLWSFLDARSAPRPAGEQGADPRSHPQRMHDALEEAAGVLARHQGPTASGAPATVIITMTAEQFAQRGRHGSVVDTASGQPLGAHAALGLAEEAEIAILMRDSRGAVLDLARTRRIASRDQTLALIARDRGCSFPDCDAPPTWTQRHHVRAWQDGGRTDINNLTLLCHFHHREFGVRGWTCRMHDGLPAWIPPVFIDPDQRPRYNRRIRPPIRE</sequence>
<dbReference type="Proteomes" id="UP001056336">
    <property type="component" value="Chromosome"/>
</dbReference>
<name>A0ABY4QU20_9ACTN</name>
<evidence type="ECO:0000256" key="1">
    <source>
        <dbReference type="ARBA" id="ARBA00023450"/>
    </source>
</evidence>
<protein>
    <submittedName>
        <fullName evidence="3">HNH endonuclease</fullName>
    </submittedName>
</protein>
<dbReference type="Pfam" id="PF01844">
    <property type="entry name" value="HNH"/>
    <property type="match status" value="1"/>
</dbReference>
<comment type="similarity">
    <text evidence="1">Belongs to the Rv1128c/1148c/1588c/1702c/1945/3466 family.</text>
</comment>
<gene>
    <name evidence="3" type="ORF">M6D93_12685</name>
</gene>
<dbReference type="Pfam" id="PF02720">
    <property type="entry name" value="DUF222"/>
    <property type="match status" value="1"/>
</dbReference>
<dbReference type="EMBL" id="CP097332">
    <property type="protein sequence ID" value="UQX87154.1"/>
    <property type="molecule type" value="Genomic_DNA"/>
</dbReference>
<dbReference type="InterPro" id="IPR003870">
    <property type="entry name" value="DUF222"/>
</dbReference>
<keyword evidence="3" id="KW-0255">Endonuclease</keyword>
<accession>A0ABY4QU20</accession>
<dbReference type="SMART" id="SM00507">
    <property type="entry name" value="HNHc"/>
    <property type="match status" value="1"/>
</dbReference>
<keyword evidence="3" id="KW-0540">Nuclease</keyword>
<dbReference type="InterPro" id="IPR003615">
    <property type="entry name" value="HNH_nuc"/>
</dbReference>
<evidence type="ECO:0000259" key="2">
    <source>
        <dbReference type="SMART" id="SM00507"/>
    </source>
</evidence>
<keyword evidence="4" id="KW-1185">Reference proteome</keyword>
<proteinExistence type="inferred from homology"/>
<reference evidence="3" key="2">
    <citation type="submission" date="2022-05" db="EMBL/GenBank/DDBJ databases">
        <authorList>
            <person name="Kim J.-S."/>
            <person name="Lee K."/>
            <person name="Suh M."/>
            <person name="Eom M."/>
            <person name="Kim J.-S."/>
            <person name="Kim D.-S."/>
            <person name="Ko S.-H."/>
            <person name="Shin Y."/>
            <person name="Lee J.-S."/>
        </authorList>
    </citation>
    <scope>NUCLEOTIDE SEQUENCE</scope>
    <source>
        <strain evidence="3">N237</strain>
    </source>
</reference>